<dbReference type="GO" id="GO:0048658">
    <property type="term" value="P:anther wall tapetum development"/>
    <property type="evidence" value="ECO:0007669"/>
    <property type="project" value="InterPro"/>
</dbReference>
<dbReference type="GO" id="GO:0005634">
    <property type="term" value="C:nucleus"/>
    <property type="evidence" value="ECO:0007669"/>
    <property type="project" value="UniProtKB-SubCell"/>
</dbReference>
<reference evidence="7 8" key="1">
    <citation type="submission" date="2024-04" db="EMBL/GenBank/DDBJ databases">
        <authorList>
            <person name="Fracassetti M."/>
        </authorList>
    </citation>
    <scope>NUCLEOTIDE SEQUENCE [LARGE SCALE GENOMIC DNA]</scope>
</reference>
<keyword evidence="4" id="KW-0539">Nucleus</keyword>
<dbReference type="GO" id="GO:0006355">
    <property type="term" value="P:regulation of DNA-templated transcription"/>
    <property type="evidence" value="ECO:0007669"/>
    <property type="project" value="InterPro"/>
</dbReference>
<dbReference type="PANTHER" id="PTHR46834:SF1">
    <property type="entry name" value="TRANSCRIPTION FACTOR BHLH10"/>
    <property type="match status" value="1"/>
</dbReference>
<organism evidence="7 8">
    <name type="scientific">Linum trigynum</name>
    <dbReference type="NCBI Taxonomy" id="586398"/>
    <lineage>
        <taxon>Eukaryota</taxon>
        <taxon>Viridiplantae</taxon>
        <taxon>Streptophyta</taxon>
        <taxon>Embryophyta</taxon>
        <taxon>Tracheophyta</taxon>
        <taxon>Spermatophyta</taxon>
        <taxon>Magnoliopsida</taxon>
        <taxon>eudicotyledons</taxon>
        <taxon>Gunneridae</taxon>
        <taxon>Pentapetalae</taxon>
        <taxon>rosids</taxon>
        <taxon>fabids</taxon>
        <taxon>Malpighiales</taxon>
        <taxon>Linaceae</taxon>
        <taxon>Linum</taxon>
    </lineage>
</organism>
<dbReference type="InterPro" id="IPR036638">
    <property type="entry name" value="HLH_DNA-bd_sf"/>
</dbReference>
<dbReference type="Proteomes" id="UP001497516">
    <property type="component" value="Chromosome 5"/>
</dbReference>
<comment type="subcellular location">
    <subcellularLocation>
        <location evidence="1">Nucleus</location>
    </subcellularLocation>
</comment>
<protein>
    <recommendedName>
        <fullName evidence="6">BHLH domain-containing protein</fullName>
    </recommendedName>
</protein>
<evidence type="ECO:0000256" key="5">
    <source>
        <dbReference type="SAM" id="MobiDB-lite"/>
    </source>
</evidence>
<accession>A0AAV2EW95</accession>
<keyword evidence="3" id="KW-0804">Transcription</keyword>
<dbReference type="Pfam" id="PF00010">
    <property type="entry name" value="HLH"/>
    <property type="match status" value="1"/>
</dbReference>
<evidence type="ECO:0000256" key="4">
    <source>
        <dbReference type="ARBA" id="ARBA00023242"/>
    </source>
</evidence>
<evidence type="ECO:0000256" key="1">
    <source>
        <dbReference type="ARBA" id="ARBA00004123"/>
    </source>
</evidence>
<gene>
    <name evidence="7" type="ORF">LTRI10_LOCUS30700</name>
</gene>
<name>A0AAV2EW95_9ROSI</name>
<proteinExistence type="predicted"/>
<evidence type="ECO:0000313" key="8">
    <source>
        <dbReference type="Proteomes" id="UP001497516"/>
    </source>
</evidence>
<dbReference type="InterPro" id="IPR045895">
    <property type="entry name" value="bHLH91-like"/>
</dbReference>
<keyword evidence="8" id="KW-1185">Reference proteome</keyword>
<dbReference type="InterPro" id="IPR011598">
    <property type="entry name" value="bHLH_dom"/>
</dbReference>
<sequence length="108" mass="11932">MAKPLTTERQRSQQVNDKFDTLRNLIPNPTKDRQSFSGGSLGDAIGYIKELLIKHSGGTEVAGGEEEVQQMEDQEAQDGSRGREGELVGGDESFVRLMNRTNPTMGRH</sequence>
<dbReference type="SUPFAM" id="SSF47459">
    <property type="entry name" value="HLH, helix-loop-helix DNA-binding domain"/>
    <property type="match status" value="1"/>
</dbReference>
<feature type="region of interest" description="Disordered" evidence="5">
    <location>
        <begin position="58"/>
        <end position="108"/>
    </location>
</feature>
<dbReference type="AlphaFoldDB" id="A0AAV2EW95"/>
<dbReference type="PANTHER" id="PTHR46834">
    <property type="entry name" value="TRANSCRIPTION FACTOR BHLH91"/>
    <property type="match status" value="1"/>
</dbReference>
<dbReference type="GO" id="GO:0046983">
    <property type="term" value="F:protein dimerization activity"/>
    <property type="evidence" value="ECO:0007669"/>
    <property type="project" value="InterPro"/>
</dbReference>
<feature type="compositionally biased region" description="Acidic residues" evidence="5">
    <location>
        <begin position="63"/>
        <end position="76"/>
    </location>
</feature>
<evidence type="ECO:0000313" key="7">
    <source>
        <dbReference type="EMBL" id="CAL1389873.1"/>
    </source>
</evidence>
<keyword evidence="2" id="KW-0805">Transcription regulation</keyword>
<feature type="compositionally biased region" description="Polar residues" evidence="5">
    <location>
        <begin position="99"/>
        <end position="108"/>
    </location>
</feature>
<evidence type="ECO:0000256" key="3">
    <source>
        <dbReference type="ARBA" id="ARBA00023163"/>
    </source>
</evidence>
<dbReference type="Gene3D" id="4.10.280.10">
    <property type="entry name" value="Helix-loop-helix DNA-binding domain"/>
    <property type="match status" value="1"/>
</dbReference>
<dbReference type="EMBL" id="OZ034818">
    <property type="protein sequence ID" value="CAL1389873.1"/>
    <property type="molecule type" value="Genomic_DNA"/>
</dbReference>
<evidence type="ECO:0000259" key="6">
    <source>
        <dbReference type="PROSITE" id="PS50888"/>
    </source>
</evidence>
<feature type="domain" description="BHLH" evidence="6">
    <location>
        <begin position="1"/>
        <end position="51"/>
    </location>
</feature>
<evidence type="ECO:0000256" key="2">
    <source>
        <dbReference type="ARBA" id="ARBA00023015"/>
    </source>
</evidence>
<dbReference type="PROSITE" id="PS50888">
    <property type="entry name" value="BHLH"/>
    <property type="match status" value="1"/>
</dbReference>